<dbReference type="RefSeq" id="WP_378571193.1">
    <property type="nucleotide sequence ID" value="NZ_JBHSFQ010000002.1"/>
</dbReference>
<proteinExistence type="predicted"/>
<organism evidence="2 3">
    <name type="scientific">Nocardiopsis mangrovi</name>
    <dbReference type="NCBI Taxonomy" id="1179818"/>
    <lineage>
        <taxon>Bacteria</taxon>
        <taxon>Bacillati</taxon>
        <taxon>Actinomycetota</taxon>
        <taxon>Actinomycetes</taxon>
        <taxon>Streptosporangiales</taxon>
        <taxon>Nocardiopsidaceae</taxon>
        <taxon>Nocardiopsis</taxon>
    </lineage>
</organism>
<dbReference type="EC" id="2.3.-.-" evidence="2"/>
<dbReference type="PROSITE" id="PS51186">
    <property type="entry name" value="GNAT"/>
    <property type="match status" value="1"/>
</dbReference>
<dbReference type="CDD" id="cd04301">
    <property type="entry name" value="NAT_SF"/>
    <property type="match status" value="1"/>
</dbReference>
<dbReference type="Proteomes" id="UP001595923">
    <property type="component" value="Unassembled WGS sequence"/>
</dbReference>
<keyword evidence="3" id="KW-1185">Reference proteome</keyword>
<keyword evidence="2" id="KW-0808">Transferase</keyword>
<gene>
    <name evidence="2" type="ORF">ACFO4E_02680</name>
</gene>
<feature type="domain" description="N-acetyltransferase" evidence="1">
    <location>
        <begin position="22"/>
        <end position="175"/>
    </location>
</feature>
<evidence type="ECO:0000313" key="2">
    <source>
        <dbReference type="EMBL" id="MFC4560757.1"/>
    </source>
</evidence>
<evidence type="ECO:0000259" key="1">
    <source>
        <dbReference type="PROSITE" id="PS51186"/>
    </source>
</evidence>
<dbReference type="GO" id="GO:0016746">
    <property type="term" value="F:acyltransferase activity"/>
    <property type="evidence" value="ECO:0007669"/>
    <property type="project" value="UniProtKB-KW"/>
</dbReference>
<dbReference type="Pfam" id="PF00583">
    <property type="entry name" value="Acetyltransf_1"/>
    <property type="match status" value="1"/>
</dbReference>
<dbReference type="Gene3D" id="3.40.630.30">
    <property type="match status" value="1"/>
</dbReference>
<dbReference type="InterPro" id="IPR000182">
    <property type="entry name" value="GNAT_dom"/>
</dbReference>
<reference evidence="3" key="1">
    <citation type="journal article" date="2019" name="Int. J. Syst. Evol. Microbiol.">
        <title>The Global Catalogue of Microorganisms (GCM) 10K type strain sequencing project: providing services to taxonomists for standard genome sequencing and annotation.</title>
        <authorList>
            <consortium name="The Broad Institute Genomics Platform"/>
            <consortium name="The Broad Institute Genome Sequencing Center for Infectious Disease"/>
            <person name="Wu L."/>
            <person name="Ma J."/>
        </authorList>
    </citation>
    <scope>NUCLEOTIDE SEQUENCE [LARGE SCALE GENOMIC DNA]</scope>
    <source>
        <strain evidence="3">XZYJ18</strain>
    </source>
</reference>
<dbReference type="SUPFAM" id="SSF55729">
    <property type="entry name" value="Acyl-CoA N-acyltransferases (Nat)"/>
    <property type="match status" value="1"/>
</dbReference>
<comment type="caution">
    <text evidence="2">The sequence shown here is derived from an EMBL/GenBank/DDBJ whole genome shotgun (WGS) entry which is preliminary data.</text>
</comment>
<dbReference type="EMBL" id="JBHSFQ010000002">
    <property type="protein sequence ID" value="MFC4560757.1"/>
    <property type="molecule type" value="Genomic_DNA"/>
</dbReference>
<keyword evidence="2" id="KW-0012">Acyltransferase</keyword>
<sequence length="175" mass="18492">MAAAAPRIHERIGLLRLDGRTAEVAEARAAVLRLRLPPGQRSFTADAAANLPRADADPERTPFAVVRRGVPVGFGIIDRRVAPRIATGDPAGSVMLRAFYVAPEWQGQGIGRTACGALGPLVRAIAPDVGEVLVAVAESNRAALRAYRAGGFTPTDRRLLPPDAAPQLVLRRPVA</sequence>
<name>A0ABV9DQM8_9ACTN</name>
<dbReference type="InterPro" id="IPR016181">
    <property type="entry name" value="Acyl_CoA_acyltransferase"/>
</dbReference>
<evidence type="ECO:0000313" key="3">
    <source>
        <dbReference type="Proteomes" id="UP001595923"/>
    </source>
</evidence>
<accession>A0ABV9DQM8</accession>
<protein>
    <submittedName>
        <fullName evidence="2">GNAT family N-acetyltransferase</fullName>
        <ecNumber evidence="2">2.3.-.-</ecNumber>
    </submittedName>
</protein>